<dbReference type="RefSeq" id="WP_343768975.1">
    <property type="nucleotide sequence ID" value="NZ_BAAACF010000001.1"/>
</dbReference>
<accession>A0ABN1IYZ2</accession>
<comment type="similarity">
    <text evidence="1 5">Belongs to the FliD family.</text>
</comment>
<keyword evidence="3" id="KW-0175">Coiled coil</keyword>
<evidence type="ECO:0000256" key="5">
    <source>
        <dbReference type="RuleBase" id="RU362066"/>
    </source>
</evidence>
<evidence type="ECO:0000256" key="4">
    <source>
        <dbReference type="ARBA" id="ARBA00023143"/>
    </source>
</evidence>
<dbReference type="InterPro" id="IPR010809">
    <property type="entry name" value="FliD_C"/>
</dbReference>
<dbReference type="InterPro" id="IPR003481">
    <property type="entry name" value="FliD_N"/>
</dbReference>
<dbReference type="Pfam" id="PF02465">
    <property type="entry name" value="FliD_N"/>
    <property type="match status" value="1"/>
</dbReference>
<evidence type="ECO:0000313" key="9">
    <source>
        <dbReference type="Proteomes" id="UP001500339"/>
    </source>
</evidence>
<comment type="caution">
    <text evidence="8">The sequence shown here is derived from an EMBL/GenBank/DDBJ whole genome shotgun (WGS) entry which is preliminary data.</text>
</comment>
<feature type="domain" description="Flagellar hook-associated protein 2 N-terminal" evidence="6">
    <location>
        <begin position="17"/>
        <end position="118"/>
    </location>
</feature>
<comment type="subunit">
    <text evidence="2 5">Homopentamer.</text>
</comment>
<evidence type="ECO:0000256" key="1">
    <source>
        <dbReference type="ARBA" id="ARBA00009764"/>
    </source>
</evidence>
<dbReference type="PANTHER" id="PTHR30288">
    <property type="entry name" value="FLAGELLAR CAP/ASSEMBLY PROTEIN FLID"/>
    <property type="match status" value="1"/>
</dbReference>
<protein>
    <recommendedName>
        <fullName evidence="5">Flagellar hook-associated protein 2</fullName>
        <shortName evidence="5">HAP2</shortName>
    </recommendedName>
    <alternativeName>
        <fullName evidence="5">Flagellar cap protein</fullName>
    </alternativeName>
</protein>
<comment type="subcellular location">
    <subcellularLocation>
        <location evidence="5">Secreted</location>
    </subcellularLocation>
    <subcellularLocation>
        <location evidence="5">Bacterial flagellum</location>
    </subcellularLocation>
</comment>
<organism evidence="8 9">
    <name type="scientific">Clostridium malenominatum</name>
    <dbReference type="NCBI Taxonomy" id="1539"/>
    <lineage>
        <taxon>Bacteria</taxon>
        <taxon>Bacillati</taxon>
        <taxon>Bacillota</taxon>
        <taxon>Clostridia</taxon>
        <taxon>Eubacteriales</taxon>
        <taxon>Clostridiaceae</taxon>
        <taxon>Clostridium</taxon>
    </lineage>
</organism>
<keyword evidence="9" id="KW-1185">Reference proteome</keyword>
<dbReference type="Proteomes" id="UP001500339">
    <property type="component" value="Unassembled WGS sequence"/>
</dbReference>
<dbReference type="InterPro" id="IPR040026">
    <property type="entry name" value="FliD"/>
</dbReference>
<dbReference type="Pfam" id="PF07195">
    <property type="entry name" value="FliD_C"/>
    <property type="match status" value="1"/>
</dbReference>
<dbReference type="EMBL" id="BAAACF010000001">
    <property type="protein sequence ID" value="GAA0724319.1"/>
    <property type="molecule type" value="Genomic_DNA"/>
</dbReference>
<evidence type="ECO:0000313" key="8">
    <source>
        <dbReference type="EMBL" id="GAA0724319.1"/>
    </source>
</evidence>
<keyword evidence="4 5" id="KW-0975">Bacterial flagellum</keyword>
<evidence type="ECO:0000259" key="7">
    <source>
        <dbReference type="Pfam" id="PF07195"/>
    </source>
</evidence>
<comment type="function">
    <text evidence="5">Required for morphogenesis and for the elongation of the flagellar filament by facilitating polymerization of the flagellin monomers at the tip of growing filament. Forms a capping structure, which prevents flagellin subunits (transported through the central channel of the flagellum) from leaking out without polymerization at the distal end.</text>
</comment>
<feature type="domain" description="Flagellar hook-associated protein 2 C-terminal" evidence="7">
    <location>
        <begin position="251"/>
        <end position="541"/>
    </location>
</feature>
<dbReference type="PANTHER" id="PTHR30288:SF0">
    <property type="entry name" value="FLAGELLAR HOOK-ASSOCIATED PROTEIN 2"/>
    <property type="match status" value="1"/>
</dbReference>
<evidence type="ECO:0000256" key="3">
    <source>
        <dbReference type="ARBA" id="ARBA00023054"/>
    </source>
</evidence>
<keyword evidence="5" id="KW-0964">Secreted</keyword>
<reference evidence="8 9" key="1">
    <citation type="journal article" date="2019" name="Int. J. Syst. Evol. Microbiol.">
        <title>The Global Catalogue of Microorganisms (GCM) 10K type strain sequencing project: providing services to taxonomists for standard genome sequencing and annotation.</title>
        <authorList>
            <consortium name="The Broad Institute Genomics Platform"/>
            <consortium name="The Broad Institute Genome Sequencing Center for Infectious Disease"/>
            <person name="Wu L."/>
            <person name="Ma J."/>
        </authorList>
    </citation>
    <scope>NUCLEOTIDE SEQUENCE [LARGE SCALE GENOMIC DNA]</scope>
    <source>
        <strain evidence="8 9">JCM 1405</strain>
    </source>
</reference>
<gene>
    <name evidence="8" type="ORF">GCM10008905_18040</name>
</gene>
<proteinExistence type="inferred from homology"/>
<sequence>MVSGIGGGGLRIGGLATGMDTDEIVKKMLLGQQMKIDKVKQDKQTILWKQELYRDIIKDLKDLQNAYFSVTSKDNLNSNSNYSDYVAKVNSGTSATVTAGQGTVEGNYRIDVEQLAKGATIKSGNLGATTTLNTKLNDLSITAGSEFKISSNGKEATIKIEENDTIKTLISKIKSTKWDGKDELVGNDIDVSFSELTSTFTINTKATGSSSKLNIENVGSGNLLSGIKLTTGEQSGQGSISYVTPPGGTRTKVERDSNNFTIDGVSYNLTGVDSYDTTTGKSLTSTEVNITKDVDKTFDRIKTFFDKYNALVDKINKKITEKKDYDYKPLTDDQKKDMKEEDIKAWEEKTKKGILRNDANLEKMLSELRNTFFTSVEGSNLTFNRKELGLDTSNIASKAGQIEFTAGGEEILKKALRERPEEIMNLFNKTYTLSADDLKESKQKQKEILNKNSGVFQRINNILKDYVGLPGTTLNNAILTEYANKQDDHSIYGGIGTNKLPDQIYRKDILINQLNEKMKSKESQLYKQFAALEKAMSKYNAQASWLSQQLGGGQ</sequence>
<evidence type="ECO:0000259" key="6">
    <source>
        <dbReference type="Pfam" id="PF02465"/>
    </source>
</evidence>
<evidence type="ECO:0000256" key="2">
    <source>
        <dbReference type="ARBA" id="ARBA00011255"/>
    </source>
</evidence>
<name>A0ABN1IYZ2_9CLOT</name>